<dbReference type="GO" id="GO:0016567">
    <property type="term" value="P:protein ubiquitination"/>
    <property type="evidence" value="ECO:0007669"/>
    <property type="project" value="UniProtKB-UniPathway"/>
</dbReference>
<dbReference type="EMBL" id="JAGPNK010000005">
    <property type="protein sequence ID" value="KAH7321249.1"/>
    <property type="molecule type" value="Genomic_DNA"/>
</dbReference>
<feature type="region of interest" description="Disordered" evidence="1">
    <location>
        <begin position="89"/>
        <end position="200"/>
    </location>
</feature>
<protein>
    <submittedName>
        <fullName evidence="2">COM1 regulatory protein</fullName>
    </submittedName>
</protein>
<feature type="compositionally biased region" description="Basic and acidic residues" evidence="1">
    <location>
        <begin position="342"/>
        <end position="365"/>
    </location>
</feature>
<dbReference type="Proteomes" id="UP000813444">
    <property type="component" value="Unassembled WGS sequence"/>
</dbReference>
<gene>
    <name evidence="2" type="ORF">B0I35DRAFT_408224</name>
</gene>
<evidence type="ECO:0000313" key="3">
    <source>
        <dbReference type="Proteomes" id="UP000813444"/>
    </source>
</evidence>
<feature type="compositionally biased region" description="Low complexity" evidence="1">
    <location>
        <begin position="120"/>
        <end position="132"/>
    </location>
</feature>
<organism evidence="2 3">
    <name type="scientific">Stachybotrys elegans</name>
    <dbReference type="NCBI Taxonomy" id="80388"/>
    <lineage>
        <taxon>Eukaryota</taxon>
        <taxon>Fungi</taxon>
        <taxon>Dikarya</taxon>
        <taxon>Ascomycota</taxon>
        <taxon>Pezizomycotina</taxon>
        <taxon>Sordariomycetes</taxon>
        <taxon>Hypocreomycetidae</taxon>
        <taxon>Hypocreales</taxon>
        <taxon>Stachybotryaceae</taxon>
        <taxon>Stachybotrys</taxon>
    </lineage>
</organism>
<proteinExistence type="predicted"/>
<name>A0A8K0SY36_9HYPO</name>
<feature type="compositionally biased region" description="Polar residues" evidence="1">
    <location>
        <begin position="544"/>
        <end position="562"/>
    </location>
</feature>
<dbReference type="OrthoDB" id="2587563at2759"/>
<accession>A0A8K0SY36</accession>
<reference evidence="2" key="1">
    <citation type="journal article" date="2021" name="Nat. Commun.">
        <title>Genetic determinants of endophytism in the Arabidopsis root mycobiome.</title>
        <authorList>
            <person name="Mesny F."/>
            <person name="Miyauchi S."/>
            <person name="Thiergart T."/>
            <person name="Pickel B."/>
            <person name="Atanasova L."/>
            <person name="Karlsson M."/>
            <person name="Huettel B."/>
            <person name="Barry K.W."/>
            <person name="Haridas S."/>
            <person name="Chen C."/>
            <person name="Bauer D."/>
            <person name="Andreopoulos W."/>
            <person name="Pangilinan J."/>
            <person name="LaButti K."/>
            <person name="Riley R."/>
            <person name="Lipzen A."/>
            <person name="Clum A."/>
            <person name="Drula E."/>
            <person name="Henrissat B."/>
            <person name="Kohler A."/>
            <person name="Grigoriev I.V."/>
            <person name="Martin F.M."/>
            <person name="Hacquard S."/>
        </authorList>
    </citation>
    <scope>NUCLEOTIDE SEQUENCE</scope>
    <source>
        <strain evidence="2">MPI-CAGE-CH-0235</strain>
    </source>
</reference>
<keyword evidence="3" id="KW-1185">Reference proteome</keyword>
<feature type="compositionally biased region" description="Basic and acidic residues" evidence="1">
    <location>
        <begin position="143"/>
        <end position="156"/>
    </location>
</feature>
<feature type="region of interest" description="Disordered" evidence="1">
    <location>
        <begin position="327"/>
        <end position="594"/>
    </location>
</feature>
<dbReference type="InterPro" id="IPR036390">
    <property type="entry name" value="WH_DNA-bd_sf"/>
</dbReference>
<feature type="compositionally biased region" description="Polar residues" evidence="1">
    <location>
        <begin position="421"/>
        <end position="434"/>
    </location>
</feature>
<feature type="compositionally biased region" description="Pro residues" evidence="1">
    <location>
        <begin position="446"/>
        <end position="456"/>
    </location>
</feature>
<evidence type="ECO:0000313" key="2">
    <source>
        <dbReference type="EMBL" id="KAH7321249.1"/>
    </source>
</evidence>
<dbReference type="UniPathway" id="UPA00143"/>
<dbReference type="AlphaFoldDB" id="A0A8K0SY36"/>
<feature type="compositionally biased region" description="Basic and acidic residues" evidence="1">
    <location>
        <begin position="458"/>
        <end position="469"/>
    </location>
</feature>
<dbReference type="SUPFAM" id="SSF46785">
    <property type="entry name" value="Winged helix' DNA-binding domain"/>
    <property type="match status" value="1"/>
</dbReference>
<sequence length="652" mass="71705">MNSLKVPDSGILLGSSAEPEPGIPPQAFAISLSDNVIESMIKCVQNGQDIQLALGSTPTFLYGSSSHRIAPTSDTHPYDLYLTRPFESTREAQRIPHTSSLFRKPRSPVSDDSTSKKKSSQSGKSSGSSGLDSDMEALQNRLTAHDASRERARIVDKLPASKKSGKVKGKLLPGSGSGNRSVTTSPALNAVRSPPDTPAMSASQQAMERKKEQRFTLVHELAVDDRSIEYLKEKWEGRQDELQSTLEKVADYSSDSKTWKMKKTFWKELDVWNYAYDTQEERQKAIDHAIPQYDKQRLSSSEPEWERLLPKEDRGKGICLSRLQAAFGKGPTQPAPKINIQKADENATSKDDGDVLKMDKPKDGGESMSRSASNPLPSKPKKTMAQEAQVKRLLGKSKPTPQKTSPTKPKAAAAAAKTSTGRMLSQAIITNSDSSGDEAPMAAKTQPPPKPVPKPAPRSKEVSKSKDTVIVKQKPSVNREPIRQQPMKRPRDDDESSSSSGTPLSKRFKDKQALAASTLKHRAQESSSQKVRNHVPTTMKPKATSPTKSSPLASSPPTNASDLESEAPLIKKRKADIDSKSLPSKRQATSSVSTDVLSQAHKFKVFYQKYEALHWEISALDNPPNEKLENLLDMRVRLQDMKNQIYKQCGSD</sequence>
<evidence type="ECO:0000256" key="1">
    <source>
        <dbReference type="SAM" id="MobiDB-lite"/>
    </source>
</evidence>
<feature type="compositionally biased region" description="Low complexity" evidence="1">
    <location>
        <begin position="396"/>
        <end position="420"/>
    </location>
</feature>
<feature type="compositionally biased region" description="Polar residues" evidence="1">
    <location>
        <begin position="581"/>
        <end position="594"/>
    </location>
</feature>
<comment type="caution">
    <text evidence="2">The sequence shown here is derived from an EMBL/GenBank/DDBJ whole genome shotgun (WGS) entry which is preliminary data.</text>
</comment>